<comment type="caution">
    <text evidence="1">The sequence shown here is derived from an EMBL/GenBank/DDBJ whole genome shotgun (WGS) entry which is preliminary data.</text>
</comment>
<accession>A0ABX9QFE2</accession>
<protein>
    <submittedName>
        <fullName evidence="1">Uncharacterized protein</fullName>
    </submittedName>
</protein>
<sequence>MKVLEFHELPVEDRFNLSFEGTFAPEAGLDHTLDPLLQALESCAGDWMPNVVKGRRRRKYSRAAFWKAVEEARDEHGVMVGLHRTKWPALDMTLQLWFPPHPPKLDFYVSLQPLSFFANAERSRGIVELVREWASRHLVTHAMTSSLAEDQLSGAPYYGRDERTARRDGFDKIYEVGWLNVFGPKLMESVGRERMLSTPAYKMEELPNGTILLVTRPTPTDFASDEARVAQARIQVHLRPELDEAIVLRTLRERSAALVPVEPRFHPDVAPLLLGVVDQVLLGERQRKIAELNAYQPPEPEEWRPASSALPCDVEDPDFVLDQYRQLAQGLVAALRTPVPSFFDLTPGTLTDLDLYFWREDFPRRYRREVIDEHTAPAVGAYLGSVLVRRLGGQWIPRKKLEESQVRVGNRVWLPFLRARRYMHSCQTLLDYSLTQLFLEAERQRS</sequence>
<dbReference type="Proteomes" id="UP000278907">
    <property type="component" value="Unassembled WGS sequence"/>
</dbReference>
<proteinExistence type="predicted"/>
<dbReference type="EMBL" id="RAWI01000175">
    <property type="protein sequence ID" value="RKI05674.1"/>
    <property type="molecule type" value="Genomic_DNA"/>
</dbReference>
<dbReference type="RefSeq" id="WP_120583463.1">
    <property type="nucleotide sequence ID" value="NZ_RAWI01000175.1"/>
</dbReference>
<organism evidence="1 2">
    <name type="scientific">Corallococcus praedator</name>
    <dbReference type="NCBI Taxonomy" id="2316724"/>
    <lineage>
        <taxon>Bacteria</taxon>
        <taxon>Pseudomonadati</taxon>
        <taxon>Myxococcota</taxon>
        <taxon>Myxococcia</taxon>
        <taxon>Myxococcales</taxon>
        <taxon>Cystobacterineae</taxon>
        <taxon>Myxococcaceae</taxon>
        <taxon>Corallococcus</taxon>
    </lineage>
</organism>
<evidence type="ECO:0000313" key="1">
    <source>
        <dbReference type="EMBL" id="RKI05674.1"/>
    </source>
</evidence>
<name>A0ABX9QFE2_9BACT</name>
<keyword evidence="2" id="KW-1185">Reference proteome</keyword>
<evidence type="ECO:0000313" key="2">
    <source>
        <dbReference type="Proteomes" id="UP000278907"/>
    </source>
</evidence>
<gene>
    <name evidence="1" type="ORF">D7Y13_22000</name>
</gene>
<reference evidence="1 2" key="1">
    <citation type="submission" date="2018-09" db="EMBL/GenBank/DDBJ databases">
        <authorList>
            <person name="Livingstone P.G."/>
            <person name="Whitworth D.E."/>
        </authorList>
    </citation>
    <scope>NUCLEOTIDE SEQUENCE [LARGE SCALE GENOMIC DNA]</scope>
    <source>
        <strain evidence="1 2">CA031B</strain>
    </source>
</reference>